<dbReference type="EMBL" id="LAZR01006165">
    <property type="protein sequence ID" value="KKM94240.1"/>
    <property type="molecule type" value="Genomic_DNA"/>
</dbReference>
<accession>A0A0F9NZH5</accession>
<evidence type="ECO:0000313" key="1">
    <source>
        <dbReference type="EMBL" id="KKM94240.1"/>
    </source>
</evidence>
<organism evidence="1">
    <name type="scientific">marine sediment metagenome</name>
    <dbReference type="NCBI Taxonomy" id="412755"/>
    <lineage>
        <taxon>unclassified sequences</taxon>
        <taxon>metagenomes</taxon>
        <taxon>ecological metagenomes</taxon>
    </lineage>
</organism>
<reference evidence="1" key="1">
    <citation type="journal article" date="2015" name="Nature">
        <title>Complex archaea that bridge the gap between prokaryotes and eukaryotes.</title>
        <authorList>
            <person name="Spang A."/>
            <person name="Saw J.H."/>
            <person name="Jorgensen S.L."/>
            <person name="Zaremba-Niedzwiedzka K."/>
            <person name="Martijn J."/>
            <person name="Lind A.E."/>
            <person name="van Eijk R."/>
            <person name="Schleper C."/>
            <person name="Guy L."/>
            <person name="Ettema T.J."/>
        </authorList>
    </citation>
    <scope>NUCLEOTIDE SEQUENCE</scope>
</reference>
<sequence>MRKIVIISVILLSLFYIEYSSRKHNYYNNGPENAIYYEPDQGLAVNGNWPTLTFGEEIDTGISFVVGGVEVLRFTDGDSEPTLAFGPVTGGFYKAADGRIHWIEAEED</sequence>
<gene>
    <name evidence="1" type="ORF">LCGC14_1200320</name>
</gene>
<proteinExistence type="predicted"/>
<comment type="caution">
    <text evidence="1">The sequence shown here is derived from an EMBL/GenBank/DDBJ whole genome shotgun (WGS) entry which is preliminary data.</text>
</comment>
<dbReference type="AlphaFoldDB" id="A0A0F9NZH5"/>
<name>A0A0F9NZH5_9ZZZZ</name>
<protein>
    <submittedName>
        <fullName evidence="1">Uncharacterized protein</fullName>
    </submittedName>
</protein>